<proteinExistence type="predicted"/>
<dbReference type="EMBL" id="VIWP01000001">
    <property type="protein sequence ID" value="TWF58721.1"/>
    <property type="molecule type" value="Genomic_DNA"/>
</dbReference>
<gene>
    <name evidence="1" type="ORF">FHW37_101525</name>
</gene>
<dbReference type="RefSeq" id="WP_145632094.1">
    <property type="nucleotide sequence ID" value="NZ_VIWP01000001.1"/>
</dbReference>
<accession>A0A561R7X1</accession>
<name>A0A561R7X1_9HYPH</name>
<sequence length="74" mass="8582">MRCEMWQAAITRQVLDEFCTEHNLSVDDEPAMEIAETLLRCIDQSDENPETLRLKLKDSIADRRPHATYANNAF</sequence>
<evidence type="ECO:0000313" key="1">
    <source>
        <dbReference type="EMBL" id="TWF58721.1"/>
    </source>
</evidence>
<evidence type="ECO:0000313" key="2">
    <source>
        <dbReference type="Proteomes" id="UP000320653"/>
    </source>
</evidence>
<dbReference type="Proteomes" id="UP000320653">
    <property type="component" value="Unassembled WGS sequence"/>
</dbReference>
<dbReference type="AlphaFoldDB" id="A0A561R7X1"/>
<reference evidence="1 2" key="1">
    <citation type="submission" date="2019-06" db="EMBL/GenBank/DDBJ databases">
        <title>Sorghum-associated microbial communities from plants grown in Nebraska, USA.</title>
        <authorList>
            <person name="Schachtman D."/>
        </authorList>
    </citation>
    <scope>NUCLEOTIDE SEQUENCE [LARGE SCALE GENOMIC DNA]</scope>
    <source>
        <strain evidence="1 2">1225</strain>
    </source>
</reference>
<dbReference type="OrthoDB" id="8400172at2"/>
<comment type="caution">
    <text evidence="1">The sequence shown here is derived from an EMBL/GenBank/DDBJ whole genome shotgun (WGS) entry which is preliminary data.</text>
</comment>
<keyword evidence="2" id="KW-1185">Reference proteome</keyword>
<organism evidence="1 2">
    <name type="scientific">Neorhizobium alkalisoli</name>
    <dbReference type="NCBI Taxonomy" id="528178"/>
    <lineage>
        <taxon>Bacteria</taxon>
        <taxon>Pseudomonadati</taxon>
        <taxon>Pseudomonadota</taxon>
        <taxon>Alphaproteobacteria</taxon>
        <taxon>Hyphomicrobiales</taxon>
        <taxon>Rhizobiaceae</taxon>
        <taxon>Rhizobium/Agrobacterium group</taxon>
        <taxon>Neorhizobium</taxon>
    </lineage>
</organism>
<protein>
    <submittedName>
        <fullName evidence="1">Uncharacterized protein</fullName>
    </submittedName>
</protein>